<proteinExistence type="predicted"/>
<organism evidence="1 2">
    <name type="scientific">Choanephora cucurbitarum</name>
    <dbReference type="NCBI Taxonomy" id="101091"/>
    <lineage>
        <taxon>Eukaryota</taxon>
        <taxon>Fungi</taxon>
        <taxon>Fungi incertae sedis</taxon>
        <taxon>Mucoromycota</taxon>
        <taxon>Mucoromycotina</taxon>
        <taxon>Mucoromycetes</taxon>
        <taxon>Mucorales</taxon>
        <taxon>Mucorineae</taxon>
        <taxon>Choanephoraceae</taxon>
        <taxon>Choanephoroideae</taxon>
        <taxon>Choanephora</taxon>
    </lineage>
</organism>
<keyword evidence="2" id="KW-1185">Reference proteome</keyword>
<evidence type="ECO:0000313" key="1">
    <source>
        <dbReference type="EMBL" id="OBZ85025.1"/>
    </source>
</evidence>
<dbReference type="OrthoDB" id="2240588at2759"/>
<dbReference type="EMBL" id="LUGH01000442">
    <property type="protein sequence ID" value="OBZ85025.1"/>
    <property type="molecule type" value="Genomic_DNA"/>
</dbReference>
<sequence>MTDDDLTHPSLYRFKRNSLPCHFNYRPKFTSDNVKTQETTNTDWDLYPGLIRDIENEGSAEQVEKLHQMQHQL</sequence>
<evidence type="ECO:0000313" key="2">
    <source>
        <dbReference type="Proteomes" id="UP000093000"/>
    </source>
</evidence>
<reference evidence="1 2" key="1">
    <citation type="submission" date="2016-03" db="EMBL/GenBank/DDBJ databases">
        <title>Choanephora cucurbitarum.</title>
        <authorList>
            <person name="Min B."/>
            <person name="Park H."/>
            <person name="Park J.-H."/>
            <person name="Shin H.-D."/>
            <person name="Choi I.-G."/>
        </authorList>
    </citation>
    <scope>NUCLEOTIDE SEQUENCE [LARGE SCALE GENOMIC DNA]</scope>
    <source>
        <strain evidence="1 2">KUS-F28377</strain>
    </source>
</reference>
<comment type="caution">
    <text evidence="1">The sequence shown here is derived from an EMBL/GenBank/DDBJ whole genome shotgun (WGS) entry which is preliminary data.</text>
</comment>
<protein>
    <submittedName>
        <fullName evidence="1">Uncharacterized protein</fullName>
    </submittedName>
</protein>
<name>A0A1C7N791_9FUNG</name>
<gene>
    <name evidence="1" type="ORF">A0J61_06932</name>
</gene>
<dbReference type="Proteomes" id="UP000093000">
    <property type="component" value="Unassembled WGS sequence"/>
</dbReference>
<dbReference type="InParanoid" id="A0A1C7N791"/>
<dbReference type="AlphaFoldDB" id="A0A1C7N791"/>
<accession>A0A1C7N791</accession>